<reference evidence="1" key="1">
    <citation type="submission" date="2014-09" db="EMBL/GenBank/DDBJ databases">
        <authorList>
            <person name="Magalhaes I.L.F."/>
            <person name="Oliveira U."/>
            <person name="Santos F.R."/>
            <person name="Vidigal T.H.D.A."/>
            <person name="Brescovit A.D."/>
            <person name="Santos A.J."/>
        </authorList>
    </citation>
    <scope>NUCLEOTIDE SEQUENCE</scope>
    <source>
        <tissue evidence="1">Shoot tissue taken approximately 20 cm above the soil surface</tissue>
    </source>
</reference>
<reference evidence="1" key="2">
    <citation type="journal article" date="2015" name="Data Brief">
        <title>Shoot transcriptome of the giant reed, Arundo donax.</title>
        <authorList>
            <person name="Barrero R.A."/>
            <person name="Guerrero F.D."/>
            <person name="Moolhuijzen P."/>
            <person name="Goolsby J.A."/>
            <person name="Tidwell J."/>
            <person name="Bellgard S.E."/>
            <person name="Bellgard M.I."/>
        </authorList>
    </citation>
    <scope>NUCLEOTIDE SEQUENCE</scope>
    <source>
        <tissue evidence="1">Shoot tissue taken approximately 20 cm above the soil surface</tissue>
    </source>
</reference>
<evidence type="ECO:0000313" key="1">
    <source>
        <dbReference type="EMBL" id="JAE30251.1"/>
    </source>
</evidence>
<sequence>MTKVYSHSMQYISLSGLV</sequence>
<organism evidence="1">
    <name type="scientific">Arundo donax</name>
    <name type="common">Giant reed</name>
    <name type="synonym">Donax arundinaceus</name>
    <dbReference type="NCBI Taxonomy" id="35708"/>
    <lineage>
        <taxon>Eukaryota</taxon>
        <taxon>Viridiplantae</taxon>
        <taxon>Streptophyta</taxon>
        <taxon>Embryophyta</taxon>
        <taxon>Tracheophyta</taxon>
        <taxon>Spermatophyta</taxon>
        <taxon>Magnoliopsida</taxon>
        <taxon>Liliopsida</taxon>
        <taxon>Poales</taxon>
        <taxon>Poaceae</taxon>
        <taxon>PACMAD clade</taxon>
        <taxon>Arundinoideae</taxon>
        <taxon>Arundineae</taxon>
        <taxon>Arundo</taxon>
    </lineage>
</organism>
<accession>A0A0A9H5W0</accession>
<proteinExistence type="predicted"/>
<protein>
    <submittedName>
        <fullName evidence="1">Uncharacterized protein</fullName>
    </submittedName>
</protein>
<dbReference type="AlphaFoldDB" id="A0A0A9H5W0"/>
<name>A0A0A9H5W0_ARUDO</name>
<dbReference type="EMBL" id="GBRH01167645">
    <property type="protein sequence ID" value="JAE30251.1"/>
    <property type="molecule type" value="Transcribed_RNA"/>
</dbReference>